<comment type="caution">
    <text evidence="1">The sequence shown here is derived from an EMBL/GenBank/DDBJ whole genome shotgun (WGS) entry which is preliminary data.</text>
</comment>
<dbReference type="Proteomes" id="UP000798662">
    <property type="component" value="Chromosome 1"/>
</dbReference>
<accession>A0ACC3BWZ6</accession>
<organism evidence="1 2">
    <name type="scientific">Pyropia yezoensis</name>
    <name type="common">Susabi-nori</name>
    <name type="synonym">Porphyra yezoensis</name>
    <dbReference type="NCBI Taxonomy" id="2788"/>
    <lineage>
        <taxon>Eukaryota</taxon>
        <taxon>Rhodophyta</taxon>
        <taxon>Bangiophyceae</taxon>
        <taxon>Bangiales</taxon>
        <taxon>Bangiaceae</taxon>
        <taxon>Pyropia</taxon>
    </lineage>
</organism>
<dbReference type="EMBL" id="CM020618">
    <property type="protein sequence ID" value="KAK1861996.1"/>
    <property type="molecule type" value="Genomic_DNA"/>
</dbReference>
<name>A0ACC3BWZ6_PYRYE</name>
<evidence type="ECO:0000313" key="2">
    <source>
        <dbReference type="Proteomes" id="UP000798662"/>
    </source>
</evidence>
<keyword evidence="2" id="KW-1185">Reference proteome</keyword>
<proteinExistence type="predicted"/>
<evidence type="ECO:0000313" key="1">
    <source>
        <dbReference type="EMBL" id="KAK1861996.1"/>
    </source>
</evidence>
<protein>
    <submittedName>
        <fullName evidence="1">Uncharacterized protein</fullName>
    </submittedName>
</protein>
<reference evidence="1" key="1">
    <citation type="submission" date="2019-11" db="EMBL/GenBank/DDBJ databases">
        <title>Nori genome reveals adaptations in red seaweeds to the harsh intertidal environment.</title>
        <authorList>
            <person name="Wang D."/>
            <person name="Mao Y."/>
        </authorList>
    </citation>
    <scope>NUCLEOTIDE SEQUENCE</scope>
    <source>
        <tissue evidence="1">Gametophyte</tissue>
    </source>
</reference>
<gene>
    <name evidence="1" type="ORF">I4F81_004572</name>
</gene>
<sequence length="193" mass="19361">MASITLRGRAWLTHIAPRTPPGGVFDLTLTAAAVGEPWRPVSATSRRELQADAPPPTRPPPLRGDDDDDDGIGGGGDDGSSGDRGGGGDGGSGHGDGRGRSNSSSNSGDGDGAAGGRRDEVVGDVTLGDVTLTMPGVLSGREVFSVALTQDGADPPGGACAVWVSSTPTPVEVPWHKRGYAGRLSLDVAVVEG</sequence>